<dbReference type="InterPro" id="IPR036388">
    <property type="entry name" value="WH-like_DNA-bd_sf"/>
</dbReference>
<dbReference type="InterPro" id="IPR028978">
    <property type="entry name" value="Chorismate_lyase_/UTRA_dom_sf"/>
</dbReference>
<evidence type="ECO:0000256" key="2">
    <source>
        <dbReference type="ARBA" id="ARBA00023125"/>
    </source>
</evidence>
<sequence length="344" mass="36910">MTRTAPSRHHDIAEDLRRQITTGRIKPGERLPSEAGLADRYKVSTVTLRSALTVLQGEGLVEKIHGKGNFVRRPPRKIVYVGGWGTLDPWTAADAALRVTVHTNLVQANGHLTTLLKVPTGSPLAEFSCVSHEGESPHRTGPHLYPARRGADRCAGRRLLVAGDGHAIRRPGLAAGEDLFVPNYRPDGRCGPGRWSWGLRRSMSVGCGRGGCCTPLLYRNGRPAGLTSLMTVSVSPVLRGGVDLGDQGLDAIGREQEAAVLLAAVGASRRSAPLVPCAPRAARPRQKPSRRSSISATTPRSLGTSLRRPLRPVRASAARGAGMNRIPARFLYCAPGRRAPAQFR</sequence>
<dbReference type="PANTHER" id="PTHR44846:SF17">
    <property type="entry name" value="GNTR-FAMILY TRANSCRIPTIONAL REGULATOR"/>
    <property type="match status" value="1"/>
</dbReference>
<evidence type="ECO:0000256" key="3">
    <source>
        <dbReference type="ARBA" id="ARBA00023163"/>
    </source>
</evidence>
<evidence type="ECO:0000313" key="6">
    <source>
        <dbReference type="EMBL" id="TQK98966.1"/>
    </source>
</evidence>
<dbReference type="CDD" id="cd07377">
    <property type="entry name" value="WHTH_GntR"/>
    <property type="match status" value="1"/>
</dbReference>
<dbReference type="PROSITE" id="PS50949">
    <property type="entry name" value="HTH_GNTR"/>
    <property type="match status" value="1"/>
</dbReference>
<organism evidence="6 7">
    <name type="scientific">Streptomyces puniciscabiei</name>
    <dbReference type="NCBI Taxonomy" id="164348"/>
    <lineage>
        <taxon>Bacteria</taxon>
        <taxon>Bacillati</taxon>
        <taxon>Actinomycetota</taxon>
        <taxon>Actinomycetes</taxon>
        <taxon>Kitasatosporales</taxon>
        <taxon>Streptomycetaceae</taxon>
        <taxon>Streptomyces</taxon>
    </lineage>
</organism>
<dbReference type="PRINTS" id="PR00035">
    <property type="entry name" value="HTHGNTR"/>
</dbReference>
<accession>A0A542UIS5</accession>
<proteinExistence type="predicted"/>
<dbReference type="SUPFAM" id="SSF46785">
    <property type="entry name" value="Winged helix' DNA-binding domain"/>
    <property type="match status" value="1"/>
</dbReference>
<dbReference type="SUPFAM" id="SSF64288">
    <property type="entry name" value="Chorismate lyase-like"/>
    <property type="match status" value="1"/>
</dbReference>
<reference evidence="6 7" key="1">
    <citation type="submission" date="2019-06" db="EMBL/GenBank/DDBJ databases">
        <title>Sequencing the genomes of 1000 actinobacteria strains.</title>
        <authorList>
            <person name="Klenk H.-P."/>
        </authorList>
    </citation>
    <scope>NUCLEOTIDE SEQUENCE [LARGE SCALE GENOMIC DNA]</scope>
    <source>
        <strain evidence="6 7">DSM 41929</strain>
    </source>
</reference>
<dbReference type="InterPro" id="IPR050679">
    <property type="entry name" value="Bact_HTH_transcr_reg"/>
</dbReference>
<evidence type="ECO:0000256" key="1">
    <source>
        <dbReference type="ARBA" id="ARBA00023015"/>
    </source>
</evidence>
<protein>
    <submittedName>
        <fullName evidence="6">Regulatory GntR family protein</fullName>
    </submittedName>
</protein>
<evidence type="ECO:0000256" key="4">
    <source>
        <dbReference type="SAM" id="MobiDB-lite"/>
    </source>
</evidence>
<gene>
    <name evidence="6" type="ORF">FB563_4014</name>
</gene>
<evidence type="ECO:0000259" key="5">
    <source>
        <dbReference type="PROSITE" id="PS50949"/>
    </source>
</evidence>
<keyword evidence="7" id="KW-1185">Reference proteome</keyword>
<dbReference type="GO" id="GO:0045892">
    <property type="term" value="P:negative regulation of DNA-templated transcription"/>
    <property type="evidence" value="ECO:0007669"/>
    <property type="project" value="TreeGrafter"/>
</dbReference>
<dbReference type="STRING" id="164348.BFF78_27350"/>
<name>A0A542UIS5_9ACTN</name>
<dbReference type="EMBL" id="VFNX01000001">
    <property type="protein sequence ID" value="TQK98966.1"/>
    <property type="molecule type" value="Genomic_DNA"/>
</dbReference>
<dbReference type="Gene3D" id="1.10.10.10">
    <property type="entry name" value="Winged helix-like DNA-binding domain superfamily/Winged helix DNA-binding domain"/>
    <property type="match status" value="1"/>
</dbReference>
<evidence type="ECO:0000313" key="7">
    <source>
        <dbReference type="Proteomes" id="UP000318103"/>
    </source>
</evidence>
<dbReference type="GO" id="GO:0003677">
    <property type="term" value="F:DNA binding"/>
    <property type="evidence" value="ECO:0007669"/>
    <property type="project" value="UniProtKB-KW"/>
</dbReference>
<comment type="caution">
    <text evidence="6">The sequence shown here is derived from an EMBL/GenBank/DDBJ whole genome shotgun (WGS) entry which is preliminary data.</text>
</comment>
<dbReference type="InterPro" id="IPR036390">
    <property type="entry name" value="WH_DNA-bd_sf"/>
</dbReference>
<dbReference type="InterPro" id="IPR000524">
    <property type="entry name" value="Tscrpt_reg_HTH_GntR"/>
</dbReference>
<dbReference type="PANTHER" id="PTHR44846">
    <property type="entry name" value="MANNOSYL-D-GLYCERATE TRANSPORT/METABOLISM SYSTEM REPRESSOR MNGR-RELATED"/>
    <property type="match status" value="1"/>
</dbReference>
<dbReference type="GO" id="GO:0003700">
    <property type="term" value="F:DNA-binding transcription factor activity"/>
    <property type="evidence" value="ECO:0007669"/>
    <property type="project" value="InterPro"/>
</dbReference>
<keyword evidence="2" id="KW-0238">DNA-binding</keyword>
<feature type="compositionally biased region" description="Polar residues" evidence="4">
    <location>
        <begin position="291"/>
        <end position="304"/>
    </location>
</feature>
<dbReference type="Pfam" id="PF00392">
    <property type="entry name" value="GntR"/>
    <property type="match status" value="1"/>
</dbReference>
<feature type="region of interest" description="Disordered" evidence="4">
    <location>
        <begin position="275"/>
        <end position="318"/>
    </location>
</feature>
<feature type="domain" description="HTH gntR-type" evidence="5">
    <location>
        <begin position="6"/>
        <end position="74"/>
    </location>
</feature>
<keyword evidence="1" id="KW-0805">Transcription regulation</keyword>
<dbReference type="Proteomes" id="UP000318103">
    <property type="component" value="Unassembled WGS sequence"/>
</dbReference>
<keyword evidence="3" id="KW-0804">Transcription</keyword>
<dbReference type="SMART" id="SM00345">
    <property type="entry name" value="HTH_GNTR"/>
    <property type="match status" value="1"/>
</dbReference>
<dbReference type="AlphaFoldDB" id="A0A542UIS5"/>